<evidence type="ECO:0000313" key="9">
    <source>
        <dbReference type="EMBL" id="KAJ8970350.1"/>
    </source>
</evidence>
<keyword evidence="6 7" id="KW-0472">Membrane</keyword>
<comment type="caution">
    <text evidence="7">Lacks conserved residue(s) required for the propagation of feature annotation.</text>
</comment>
<evidence type="ECO:0000256" key="2">
    <source>
        <dbReference type="ARBA" id="ARBA00022692"/>
    </source>
</evidence>
<evidence type="ECO:0000256" key="7">
    <source>
        <dbReference type="RuleBase" id="RU079119"/>
    </source>
</evidence>
<evidence type="ECO:0000313" key="10">
    <source>
        <dbReference type="Proteomes" id="UP001162156"/>
    </source>
</evidence>
<dbReference type="Proteomes" id="UP001162156">
    <property type="component" value="Unassembled WGS sequence"/>
</dbReference>
<dbReference type="PANTHER" id="PTHR24161">
    <property type="entry name" value="ANK_REP_REGION DOMAIN-CONTAINING PROTEIN-RELATED"/>
    <property type="match status" value="1"/>
</dbReference>
<comment type="subcellular location">
    <subcellularLocation>
        <location evidence="1">Membrane</location>
        <topology evidence="1">Multi-pass membrane protein</topology>
    </subcellularLocation>
</comment>
<comment type="catalytic activity">
    <reaction evidence="7">
        <text>L-cysteinyl-[protein] + hexadecanoyl-CoA = S-hexadecanoyl-L-cysteinyl-[protein] + CoA</text>
        <dbReference type="Rhea" id="RHEA:36683"/>
        <dbReference type="Rhea" id="RHEA-COMP:10131"/>
        <dbReference type="Rhea" id="RHEA-COMP:11032"/>
        <dbReference type="ChEBI" id="CHEBI:29950"/>
        <dbReference type="ChEBI" id="CHEBI:57287"/>
        <dbReference type="ChEBI" id="CHEBI:57379"/>
        <dbReference type="ChEBI" id="CHEBI:74151"/>
        <dbReference type="EC" id="2.3.1.225"/>
    </reaction>
</comment>
<reference evidence="9" key="1">
    <citation type="journal article" date="2023" name="Insect Mol. Biol.">
        <title>Genome sequencing provides insights into the evolution of gene families encoding plant cell wall-degrading enzymes in longhorned beetles.</title>
        <authorList>
            <person name="Shin N.R."/>
            <person name="Okamura Y."/>
            <person name="Kirsch R."/>
            <person name="Pauchet Y."/>
        </authorList>
    </citation>
    <scope>NUCLEOTIDE SEQUENCE</scope>
    <source>
        <strain evidence="9">RBIC_L_NR</strain>
    </source>
</reference>
<dbReference type="PROSITE" id="PS50216">
    <property type="entry name" value="DHHC"/>
    <property type="match status" value="1"/>
</dbReference>
<protein>
    <recommendedName>
        <fullName evidence="7">Palmitoyltransferase</fullName>
        <ecNumber evidence="7">2.3.1.225</ecNumber>
    </recommendedName>
</protein>
<feature type="domain" description="Palmitoyltransferase DHHC" evidence="8">
    <location>
        <begin position="16"/>
        <end position="141"/>
    </location>
</feature>
<evidence type="ECO:0000259" key="8">
    <source>
        <dbReference type="Pfam" id="PF01529"/>
    </source>
</evidence>
<keyword evidence="5" id="KW-0040">ANK repeat</keyword>
<gene>
    <name evidence="9" type="ORF">NQ314_001261</name>
</gene>
<evidence type="ECO:0000256" key="6">
    <source>
        <dbReference type="ARBA" id="ARBA00023136"/>
    </source>
</evidence>
<keyword evidence="7" id="KW-0012">Acyltransferase</keyword>
<keyword evidence="3" id="KW-0677">Repeat</keyword>
<comment type="similarity">
    <text evidence="7">Belongs to the DHHC palmitoyltransferase family.</text>
</comment>
<evidence type="ECO:0000256" key="5">
    <source>
        <dbReference type="ARBA" id="ARBA00023043"/>
    </source>
</evidence>
<dbReference type="EC" id="2.3.1.225" evidence="7"/>
<comment type="caution">
    <text evidence="9">The sequence shown here is derived from an EMBL/GenBank/DDBJ whole genome shotgun (WGS) entry which is preliminary data.</text>
</comment>
<evidence type="ECO:0000256" key="4">
    <source>
        <dbReference type="ARBA" id="ARBA00022989"/>
    </source>
</evidence>
<dbReference type="Pfam" id="PF01529">
    <property type="entry name" value="DHHC"/>
    <property type="match status" value="1"/>
</dbReference>
<evidence type="ECO:0000256" key="3">
    <source>
        <dbReference type="ARBA" id="ARBA00022737"/>
    </source>
</evidence>
<dbReference type="AlphaFoldDB" id="A0AAV8ZUT0"/>
<dbReference type="GO" id="GO:0019706">
    <property type="term" value="F:protein-cysteine S-palmitoyltransferase activity"/>
    <property type="evidence" value="ECO:0007669"/>
    <property type="project" value="UniProtKB-EC"/>
</dbReference>
<proteinExistence type="inferred from homology"/>
<comment type="domain">
    <text evidence="7">The DHHC domain is required for palmitoyltransferase activity.</text>
</comment>
<keyword evidence="4 7" id="KW-1133">Transmembrane helix</keyword>
<accession>A0AAV8ZUT0</accession>
<keyword evidence="10" id="KW-1185">Reference proteome</keyword>
<keyword evidence="2 7" id="KW-0812">Transmembrane</keyword>
<dbReference type="InterPro" id="IPR001594">
    <property type="entry name" value="Palmitoyltrfase_DHHC"/>
</dbReference>
<name>A0AAV8ZUT0_9CUCU</name>
<evidence type="ECO:0000256" key="1">
    <source>
        <dbReference type="ARBA" id="ARBA00004141"/>
    </source>
</evidence>
<dbReference type="GO" id="GO:0016020">
    <property type="term" value="C:membrane"/>
    <property type="evidence" value="ECO:0007669"/>
    <property type="project" value="UniProtKB-SubCell"/>
</dbReference>
<sequence>MYTIIELAERGPGGFEPSTFCSACLVRRPLRSKHCAVCNHCVARFDHHCPWVANCIGCLVLMCGQMLYGSVRYWQNEPLCNITSTSDGFWKAIVAIGQCDTWVAWVAANALFHCIWVFMLFICQMYQITCLGMTTNERMNRGRYSHFIANGGKSPFSKGPLLNFIEFLECSCFGVFKPEAKDWLTSFDLDKNIEHQPLLRHKENFQYV</sequence>
<organism evidence="9 10">
    <name type="scientific">Rhamnusium bicolor</name>
    <dbReference type="NCBI Taxonomy" id="1586634"/>
    <lineage>
        <taxon>Eukaryota</taxon>
        <taxon>Metazoa</taxon>
        <taxon>Ecdysozoa</taxon>
        <taxon>Arthropoda</taxon>
        <taxon>Hexapoda</taxon>
        <taxon>Insecta</taxon>
        <taxon>Pterygota</taxon>
        <taxon>Neoptera</taxon>
        <taxon>Endopterygota</taxon>
        <taxon>Coleoptera</taxon>
        <taxon>Polyphaga</taxon>
        <taxon>Cucujiformia</taxon>
        <taxon>Chrysomeloidea</taxon>
        <taxon>Cerambycidae</taxon>
        <taxon>Lepturinae</taxon>
        <taxon>Rhagiini</taxon>
        <taxon>Rhamnusium</taxon>
    </lineage>
</organism>
<keyword evidence="7" id="KW-0808">Transferase</keyword>
<feature type="transmembrane region" description="Helical" evidence="7">
    <location>
        <begin position="102"/>
        <end position="123"/>
    </location>
</feature>
<dbReference type="EMBL" id="JANEYF010000366">
    <property type="protein sequence ID" value="KAJ8970350.1"/>
    <property type="molecule type" value="Genomic_DNA"/>
</dbReference>
<dbReference type="PANTHER" id="PTHR24161:SF85">
    <property type="entry name" value="PALMITOYLTRANSFERASE HIP14"/>
    <property type="match status" value="1"/>
</dbReference>